<dbReference type="OrthoDB" id="9774318at2"/>
<dbReference type="Pfam" id="PF06850">
    <property type="entry name" value="PHB_depo_C"/>
    <property type="match status" value="1"/>
</dbReference>
<dbReference type="NCBIfam" id="TIGR01849">
    <property type="entry name" value="PHB_depoly_PhaZ"/>
    <property type="match status" value="1"/>
</dbReference>
<keyword evidence="3" id="KW-1185">Reference proteome</keyword>
<dbReference type="PANTHER" id="PTHR36837:SF4">
    <property type="entry name" value="BLR0908 PROTEIN"/>
    <property type="match status" value="1"/>
</dbReference>
<name>A0A397Q2H1_9HYPH</name>
<evidence type="ECO:0000313" key="2">
    <source>
        <dbReference type="EMBL" id="RIA55342.1"/>
    </source>
</evidence>
<comment type="caution">
    <text evidence="2">The sequence shown here is derived from an EMBL/GenBank/DDBJ whole genome shotgun (WGS) entry which is preliminary data.</text>
</comment>
<evidence type="ECO:0000313" key="3">
    <source>
        <dbReference type="Proteomes" id="UP000266273"/>
    </source>
</evidence>
<dbReference type="RefSeq" id="WP_119060258.1">
    <property type="nucleotide sequence ID" value="NZ_QXDF01000001.1"/>
</dbReference>
<dbReference type="InterPro" id="IPR009656">
    <property type="entry name" value="PHB_depo_C"/>
</dbReference>
<dbReference type="InterPro" id="IPR010915">
    <property type="entry name" value="PHB_depoly_PhaZ"/>
</dbReference>
<dbReference type="AlphaFoldDB" id="A0A397Q2H1"/>
<dbReference type="PANTHER" id="PTHR36837">
    <property type="entry name" value="POLY(3-HYDROXYALKANOATE) POLYMERASE SUBUNIT PHAC"/>
    <property type="match status" value="1"/>
</dbReference>
<accession>A0A397Q2H1</accession>
<dbReference type="SUPFAM" id="SSF53474">
    <property type="entry name" value="alpha/beta-Hydrolases"/>
    <property type="match status" value="1"/>
</dbReference>
<reference evidence="2 3" key="1">
    <citation type="submission" date="2018-08" db="EMBL/GenBank/DDBJ databases">
        <title>Genomic Encyclopedia of Archaeal and Bacterial Type Strains, Phase II (KMG-II): from individual species to whole genera.</title>
        <authorList>
            <person name="Goeker M."/>
        </authorList>
    </citation>
    <scope>NUCLEOTIDE SEQUENCE [LARGE SCALE GENOMIC DNA]</scope>
    <source>
        <strain evidence="2 3">DSM 5002</strain>
    </source>
</reference>
<evidence type="ECO:0000259" key="1">
    <source>
        <dbReference type="Pfam" id="PF06850"/>
    </source>
</evidence>
<gene>
    <name evidence="2" type="ORF">BXY53_0403</name>
</gene>
<organism evidence="2 3">
    <name type="scientific">Dichotomicrobium thermohalophilum</name>
    <dbReference type="NCBI Taxonomy" id="933063"/>
    <lineage>
        <taxon>Bacteria</taxon>
        <taxon>Pseudomonadati</taxon>
        <taxon>Pseudomonadota</taxon>
        <taxon>Alphaproteobacteria</taxon>
        <taxon>Hyphomicrobiales</taxon>
        <taxon>Hyphomicrobiaceae</taxon>
        <taxon>Dichotomicrobium</taxon>
    </lineage>
</organism>
<dbReference type="InterPro" id="IPR051321">
    <property type="entry name" value="PHA/PHB_synthase"/>
</dbReference>
<dbReference type="Proteomes" id="UP000266273">
    <property type="component" value="Unassembled WGS sequence"/>
</dbReference>
<proteinExistence type="predicted"/>
<dbReference type="EMBL" id="QXDF01000001">
    <property type="protein sequence ID" value="RIA55342.1"/>
    <property type="molecule type" value="Genomic_DNA"/>
</dbReference>
<dbReference type="InterPro" id="IPR029058">
    <property type="entry name" value="AB_hydrolase_fold"/>
</dbReference>
<dbReference type="PIRSF" id="PIRSF020818">
    <property type="entry name" value="PHB_depoly_PhaZ"/>
    <property type="match status" value="1"/>
</dbReference>
<sequence length="444" mass="50974">MKYHAYELMHAFISPMRFGARNLRHQIGAPFNPWAETPFAKSLSAACEVFEDVTRRYGKPEWGIHETKIHGQPVPVSEEVILRKPFCNLIHFERDETVIGQRHDPKVLLIAPLSGHYATLLRGTVKAMLPEHEVFITDWTDAREVPVSDGPFDLNDFIDYIIEFIQFIGTNTHVIGVCQPAVPALIATAVMAANDDECQPSSLTLMGGPIDTRRNPTVVNNLAAQRPLSWFRSNVISKVPFPNRGFMRDVYPGFIQLTGFMTMNLDRHLNAHRDLFNNLVKGDGDSVRQHRAFYEEYMAVMDLPAEFYLQTVEEVFQRHSLPDGHFVHRGQRVDCSAIQKTALMTVEGERDDICGLGQTEAAHDLCVNIPMDEKYHYVQPSVGHYGVFNGTRWRTEIQPRIREMIRTIEMKRRLGNTRMSFGLPYRSLRDQREEEIDWRTHKPS</sequence>
<protein>
    <submittedName>
        <fullName evidence="2">Poly(3-hydroxybutyrate) depolymerase</fullName>
    </submittedName>
</protein>
<feature type="domain" description="PHB de-polymerase C-terminal" evidence="1">
    <location>
        <begin position="207"/>
        <end position="407"/>
    </location>
</feature>